<feature type="transmembrane region" description="Helical" evidence="1">
    <location>
        <begin position="147"/>
        <end position="168"/>
    </location>
</feature>
<gene>
    <name evidence="3" type="ORF">D1866_05370</name>
    <name evidence="2" type="ORF">GFB69_09455</name>
</gene>
<dbReference type="Proteomes" id="UP000474054">
    <property type="component" value="Unassembled WGS sequence"/>
</dbReference>
<sequence length="179" mass="18769">MPLSKDDKRKLIYAIVFSVASYAVAAGLALGTAAYALSIFTDPVVTLTIPLIIVAIGIQAINAKNGPLLILVISALLYALSGLIFLVPTFVVAGLVVEGVSRIVGYRSFKAVMINTTLAGGLVGVFSVVFGVLFVPSTASQFALDLMLAFTGIYFVESAIMGVVSYYLGNFLIKSGVLH</sequence>
<name>A0A650CUG3_ACIAM</name>
<evidence type="ECO:0000313" key="2">
    <source>
        <dbReference type="EMBL" id="MQL55962.1"/>
    </source>
</evidence>
<organism evidence="3 4">
    <name type="scientific">Acidianus ambivalens</name>
    <name type="common">Desulfurolobus ambivalens</name>
    <dbReference type="NCBI Taxonomy" id="2283"/>
    <lineage>
        <taxon>Archaea</taxon>
        <taxon>Thermoproteota</taxon>
        <taxon>Thermoprotei</taxon>
        <taxon>Sulfolobales</taxon>
        <taxon>Sulfolobaceae</taxon>
        <taxon>Acidianus</taxon>
    </lineage>
</organism>
<feature type="transmembrane region" description="Helical" evidence="1">
    <location>
        <begin position="43"/>
        <end position="61"/>
    </location>
</feature>
<dbReference type="Proteomes" id="UP000426328">
    <property type="component" value="Chromosome"/>
</dbReference>
<dbReference type="AlphaFoldDB" id="A0A650CUG3"/>
<dbReference type="KEGG" id="aamb:D1866_05370"/>
<keyword evidence="1" id="KW-0812">Transmembrane</keyword>
<evidence type="ECO:0000313" key="3">
    <source>
        <dbReference type="EMBL" id="QGR21480.1"/>
    </source>
</evidence>
<reference evidence="3 4" key="2">
    <citation type="submission" date="2019-10" db="EMBL/GenBank/DDBJ databases">
        <title>Genome Sequences from Six Type Strain Members of the Archaeal Family Sulfolobaceae: Acidianus ambivalens, Acidianus infernus, Metallosphaera prunae, Stygiolobus azoricus, Sulfolobus metallicus, and Sulfurisphaera ohwakuensis.</title>
        <authorList>
            <person name="Counts J.A."/>
            <person name="Kelly R.M."/>
        </authorList>
    </citation>
    <scope>NUCLEOTIDE SEQUENCE [LARGE SCALE GENOMIC DNA]</scope>
    <source>
        <strain evidence="3 4">LEI 10</strain>
    </source>
</reference>
<keyword evidence="1" id="KW-1133">Transmembrane helix</keyword>
<evidence type="ECO:0000256" key="1">
    <source>
        <dbReference type="SAM" id="Phobius"/>
    </source>
</evidence>
<feature type="transmembrane region" description="Helical" evidence="1">
    <location>
        <begin position="68"/>
        <end position="92"/>
    </location>
</feature>
<keyword evidence="1" id="KW-0472">Membrane</keyword>
<dbReference type="EMBL" id="WHYS01000002">
    <property type="protein sequence ID" value="MQL55962.1"/>
    <property type="molecule type" value="Genomic_DNA"/>
</dbReference>
<feature type="transmembrane region" description="Helical" evidence="1">
    <location>
        <begin position="112"/>
        <end position="135"/>
    </location>
</feature>
<evidence type="ECO:0000313" key="4">
    <source>
        <dbReference type="Proteomes" id="UP000426328"/>
    </source>
</evidence>
<dbReference type="EMBL" id="CP045482">
    <property type="protein sequence ID" value="QGR21480.1"/>
    <property type="molecule type" value="Genomic_DNA"/>
</dbReference>
<evidence type="ECO:0000313" key="5">
    <source>
        <dbReference type="Proteomes" id="UP000474054"/>
    </source>
</evidence>
<accession>A0A650CUG3</accession>
<keyword evidence="4" id="KW-1185">Reference proteome</keyword>
<proteinExistence type="predicted"/>
<dbReference type="RefSeq" id="WP_152942226.1">
    <property type="nucleotide sequence ID" value="NZ_CP045482.1"/>
</dbReference>
<protein>
    <submittedName>
        <fullName evidence="3">Uncharacterized protein</fullName>
    </submittedName>
</protein>
<reference evidence="2 5" key="1">
    <citation type="submission" date="2019-10" db="EMBL/GenBank/DDBJ databases">
        <title>Comparative genomics of sulfur disproportionating microorganisms.</title>
        <authorList>
            <person name="Ward L.M."/>
            <person name="Bertran E."/>
            <person name="Johnston D."/>
        </authorList>
    </citation>
    <scope>NUCLEOTIDE SEQUENCE [LARGE SCALE GENOMIC DNA]</scope>
    <source>
        <strain evidence="2 5">DSM 3772</strain>
    </source>
</reference>
<dbReference type="GeneID" id="42779144"/>
<feature type="transmembrane region" description="Helical" evidence="1">
    <location>
        <begin position="12"/>
        <end position="37"/>
    </location>
</feature>